<keyword evidence="1" id="KW-0233">DNA recombination</keyword>
<dbReference type="InterPro" id="IPR013762">
    <property type="entry name" value="Integrase-like_cat_sf"/>
</dbReference>
<dbReference type="Gene3D" id="1.10.443.10">
    <property type="entry name" value="Intergrase catalytic core"/>
    <property type="match status" value="1"/>
</dbReference>
<dbReference type="EMBL" id="AMCI01005079">
    <property type="protein sequence ID" value="EJW96833.1"/>
    <property type="molecule type" value="Genomic_DNA"/>
</dbReference>
<reference evidence="3" key="1">
    <citation type="journal article" date="2012" name="PLoS ONE">
        <title>Gene sets for utilization of primary and secondary nutrition supplies in the distal gut of endangered iberian lynx.</title>
        <authorList>
            <person name="Alcaide M."/>
            <person name="Messina E."/>
            <person name="Richter M."/>
            <person name="Bargiela R."/>
            <person name="Peplies J."/>
            <person name="Huws S.A."/>
            <person name="Newbold C.J."/>
            <person name="Golyshin P.N."/>
            <person name="Simon M.A."/>
            <person name="Lopez G."/>
            <person name="Yakimov M.M."/>
            <person name="Ferrer M."/>
        </authorList>
    </citation>
    <scope>NUCLEOTIDE SEQUENCE</scope>
</reference>
<gene>
    <name evidence="3" type="ORF">EVA_15060</name>
</gene>
<comment type="caution">
    <text evidence="3">The sequence shown here is derived from an EMBL/GenBank/DDBJ whole genome shotgun (WGS) entry which is preliminary data.</text>
</comment>
<name>J9FQS1_9ZZZZ</name>
<dbReference type="PANTHER" id="PTHR30349:SF64">
    <property type="entry name" value="PROPHAGE INTEGRASE INTD-RELATED"/>
    <property type="match status" value="1"/>
</dbReference>
<dbReference type="GO" id="GO:0003677">
    <property type="term" value="F:DNA binding"/>
    <property type="evidence" value="ECO:0007669"/>
    <property type="project" value="InterPro"/>
</dbReference>
<evidence type="ECO:0000256" key="1">
    <source>
        <dbReference type="ARBA" id="ARBA00023172"/>
    </source>
</evidence>
<organism evidence="3">
    <name type="scientific">gut metagenome</name>
    <dbReference type="NCBI Taxonomy" id="749906"/>
    <lineage>
        <taxon>unclassified sequences</taxon>
        <taxon>metagenomes</taxon>
        <taxon>organismal metagenomes</taxon>
    </lineage>
</organism>
<sequence length="193" mass="21911">MMCVLFLTGIRVSELISLRGRDISMESPRTLVVHGKGNKIRHIAIVKQLSDILEPYLNEHKSLLPCNLDKPVFRNHSGSKFTRQGINFMLSKYARSAREINPKIVPEDCSPHKIRHSTAMALVEQGTDLIIIRDLLGHSSVQTTEIYAKVSTARRRAAIEASSKQLVDEERPLWEENNGLKEWLKGLTNKKLM</sequence>
<dbReference type="SUPFAM" id="SSF56349">
    <property type="entry name" value="DNA breaking-rejoining enzymes"/>
    <property type="match status" value="1"/>
</dbReference>
<dbReference type="GO" id="GO:0015074">
    <property type="term" value="P:DNA integration"/>
    <property type="evidence" value="ECO:0007669"/>
    <property type="project" value="InterPro"/>
</dbReference>
<dbReference type="GO" id="GO:0006310">
    <property type="term" value="P:DNA recombination"/>
    <property type="evidence" value="ECO:0007669"/>
    <property type="project" value="UniProtKB-KW"/>
</dbReference>
<dbReference type="InterPro" id="IPR002104">
    <property type="entry name" value="Integrase_catalytic"/>
</dbReference>
<dbReference type="InterPro" id="IPR050090">
    <property type="entry name" value="Tyrosine_recombinase_XerCD"/>
</dbReference>
<dbReference type="InterPro" id="IPR011010">
    <property type="entry name" value="DNA_brk_join_enz"/>
</dbReference>
<evidence type="ECO:0000313" key="3">
    <source>
        <dbReference type="EMBL" id="EJW96833.1"/>
    </source>
</evidence>
<dbReference type="PANTHER" id="PTHR30349">
    <property type="entry name" value="PHAGE INTEGRASE-RELATED"/>
    <property type="match status" value="1"/>
</dbReference>
<protein>
    <submittedName>
        <fullName evidence="3">Integrase/recombinase</fullName>
    </submittedName>
</protein>
<accession>J9FQS1</accession>
<dbReference type="AlphaFoldDB" id="J9FQS1"/>
<feature type="domain" description="Tyr recombinase" evidence="2">
    <location>
        <begin position="1"/>
        <end position="160"/>
    </location>
</feature>
<dbReference type="PROSITE" id="PS51898">
    <property type="entry name" value="TYR_RECOMBINASE"/>
    <property type="match status" value="1"/>
</dbReference>
<proteinExistence type="predicted"/>
<dbReference type="Pfam" id="PF00589">
    <property type="entry name" value="Phage_integrase"/>
    <property type="match status" value="1"/>
</dbReference>
<evidence type="ECO:0000259" key="2">
    <source>
        <dbReference type="PROSITE" id="PS51898"/>
    </source>
</evidence>